<name>A0A448WVM7_9PLAT</name>
<reference evidence="1" key="1">
    <citation type="submission" date="2018-11" db="EMBL/GenBank/DDBJ databases">
        <authorList>
            <consortium name="Pathogen Informatics"/>
        </authorList>
    </citation>
    <scope>NUCLEOTIDE SEQUENCE</scope>
</reference>
<protein>
    <submittedName>
        <fullName evidence="1">Uncharacterized protein</fullName>
    </submittedName>
</protein>
<dbReference type="Proteomes" id="UP000784294">
    <property type="component" value="Unassembled WGS sequence"/>
</dbReference>
<sequence length="80" mass="8525">MPSTRLGMYHIHGPTLEMMMHKMDSGQAIPVLPDPISPARGTTACTTSLGRPLRELGNPTIRYSGVTTTELACLITNSAG</sequence>
<organism evidence="1 2">
    <name type="scientific">Protopolystoma xenopodis</name>
    <dbReference type="NCBI Taxonomy" id="117903"/>
    <lineage>
        <taxon>Eukaryota</taxon>
        <taxon>Metazoa</taxon>
        <taxon>Spiralia</taxon>
        <taxon>Lophotrochozoa</taxon>
        <taxon>Platyhelminthes</taxon>
        <taxon>Monogenea</taxon>
        <taxon>Polyopisthocotylea</taxon>
        <taxon>Polystomatidea</taxon>
        <taxon>Polystomatidae</taxon>
        <taxon>Protopolystoma</taxon>
    </lineage>
</organism>
<proteinExistence type="predicted"/>
<dbReference type="EMBL" id="CAAALY010050679">
    <property type="protein sequence ID" value="VEL21319.1"/>
    <property type="molecule type" value="Genomic_DNA"/>
</dbReference>
<comment type="caution">
    <text evidence="1">The sequence shown here is derived from an EMBL/GenBank/DDBJ whole genome shotgun (WGS) entry which is preliminary data.</text>
</comment>
<dbReference type="AlphaFoldDB" id="A0A448WVM7"/>
<evidence type="ECO:0000313" key="2">
    <source>
        <dbReference type="Proteomes" id="UP000784294"/>
    </source>
</evidence>
<keyword evidence="2" id="KW-1185">Reference proteome</keyword>
<accession>A0A448WVM7</accession>
<gene>
    <name evidence="1" type="ORF">PXEA_LOCUS14759</name>
</gene>
<evidence type="ECO:0000313" key="1">
    <source>
        <dbReference type="EMBL" id="VEL21319.1"/>
    </source>
</evidence>